<keyword evidence="3" id="KW-1185">Reference proteome</keyword>
<dbReference type="Proteomes" id="UP001152888">
    <property type="component" value="Unassembled WGS sequence"/>
</dbReference>
<dbReference type="EMBL" id="CAKOFQ010007554">
    <property type="protein sequence ID" value="CAH2003741.1"/>
    <property type="molecule type" value="Genomic_DNA"/>
</dbReference>
<protein>
    <recommendedName>
        <fullName evidence="1">PiggyBac transposable element-derived protein domain-containing protein</fullName>
    </recommendedName>
</protein>
<dbReference type="AlphaFoldDB" id="A0A9P0LR40"/>
<gene>
    <name evidence="2" type="ORF">ACAOBT_LOCUS27593</name>
</gene>
<sequence length="73" mass="8131">MNLMVYTGQTDAYGGVGHTAKVVLYLMRNYLNAGHAVFMDNFYNSYSLAKKLLEVNTYCTGTLKAGRKDTPKT</sequence>
<dbReference type="Pfam" id="PF13843">
    <property type="entry name" value="DDE_Tnp_1_7"/>
    <property type="match status" value="1"/>
</dbReference>
<feature type="domain" description="PiggyBac transposable element-derived protein" evidence="1">
    <location>
        <begin position="3"/>
        <end position="72"/>
    </location>
</feature>
<evidence type="ECO:0000259" key="1">
    <source>
        <dbReference type="Pfam" id="PF13843"/>
    </source>
</evidence>
<comment type="caution">
    <text evidence="2">The sequence shown here is derived from an EMBL/GenBank/DDBJ whole genome shotgun (WGS) entry which is preliminary data.</text>
</comment>
<organism evidence="2 3">
    <name type="scientific">Acanthoscelides obtectus</name>
    <name type="common">Bean weevil</name>
    <name type="synonym">Bruchus obtectus</name>
    <dbReference type="NCBI Taxonomy" id="200917"/>
    <lineage>
        <taxon>Eukaryota</taxon>
        <taxon>Metazoa</taxon>
        <taxon>Ecdysozoa</taxon>
        <taxon>Arthropoda</taxon>
        <taxon>Hexapoda</taxon>
        <taxon>Insecta</taxon>
        <taxon>Pterygota</taxon>
        <taxon>Neoptera</taxon>
        <taxon>Endopterygota</taxon>
        <taxon>Coleoptera</taxon>
        <taxon>Polyphaga</taxon>
        <taxon>Cucujiformia</taxon>
        <taxon>Chrysomeloidea</taxon>
        <taxon>Chrysomelidae</taxon>
        <taxon>Bruchinae</taxon>
        <taxon>Bruchini</taxon>
        <taxon>Acanthoscelides</taxon>
    </lineage>
</organism>
<name>A0A9P0LR40_ACAOB</name>
<evidence type="ECO:0000313" key="3">
    <source>
        <dbReference type="Proteomes" id="UP001152888"/>
    </source>
</evidence>
<dbReference type="OrthoDB" id="6740508at2759"/>
<proteinExistence type="predicted"/>
<reference evidence="2" key="1">
    <citation type="submission" date="2022-03" db="EMBL/GenBank/DDBJ databases">
        <authorList>
            <person name="Sayadi A."/>
        </authorList>
    </citation>
    <scope>NUCLEOTIDE SEQUENCE</scope>
</reference>
<dbReference type="InterPro" id="IPR029526">
    <property type="entry name" value="PGBD"/>
</dbReference>
<dbReference type="PANTHER" id="PTHR46599">
    <property type="entry name" value="PIGGYBAC TRANSPOSABLE ELEMENT-DERIVED PROTEIN 4"/>
    <property type="match status" value="1"/>
</dbReference>
<evidence type="ECO:0000313" key="2">
    <source>
        <dbReference type="EMBL" id="CAH2003741.1"/>
    </source>
</evidence>
<accession>A0A9P0LR40</accession>
<dbReference type="PANTHER" id="PTHR46599:SF3">
    <property type="entry name" value="PIGGYBAC TRANSPOSABLE ELEMENT-DERIVED PROTEIN 4"/>
    <property type="match status" value="1"/>
</dbReference>